<name>A0A395NQK0_TRIAR</name>
<dbReference type="PANTHER" id="PTHR43464">
    <property type="entry name" value="METHYLTRANSFERASE"/>
    <property type="match status" value="1"/>
</dbReference>
<comment type="catalytic activity">
    <reaction evidence="5">
        <text>a 3,4-dihydroxy-5-(all-trans-polyprenyl)benzoate + S-adenosyl-L-methionine = a 4-hydroxy-3-methoxy-5-(all-trans-polyprenyl)benzoate + S-adenosyl-L-homocysteine + H(+)</text>
        <dbReference type="Rhea" id="RHEA:44452"/>
        <dbReference type="Rhea" id="RHEA-COMP:10930"/>
        <dbReference type="Rhea" id="RHEA-COMP:10931"/>
        <dbReference type="ChEBI" id="CHEBI:15378"/>
        <dbReference type="ChEBI" id="CHEBI:57856"/>
        <dbReference type="ChEBI" id="CHEBI:59789"/>
        <dbReference type="ChEBI" id="CHEBI:64694"/>
        <dbReference type="ChEBI" id="CHEBI:84443"/>
        <dbReference type="EC" id="2.1.1.114"/>
    </reaction>
</comment>
<keyword evidence="2 5" id="KW-0808">Transferase</keyword>
<sequence length="429" mass="46688">MTSPLDKLWSRRTDVQNRLPSNCEMPEITATACASAAPRANAPAPPPRPAARRRSPSVAWELGIGAVGVESSLSAVPVPLRRPHQTPSYSWPVDITTILRGPRTLRAPEPGLSSSSSSRIISRCRASWLMAAPTRAAVAVTSGLRRLLAPRPSLLTVPVAATAPSAVRGRPRWHSASAFSSVNPNEVSHFNALAAEWWDPHGSSRLLHLMNPLRHDFIRACLQSSDSAPRIDDRNADGTVTYLDIGCGGGIFAESAARLPSTKHVTAIDPTPSVLNVAKAHARKDPSLATKLSYRQSSVEELDVPAEGQGYDIVTLFEVIEHIDDPATFLDCVRPLVKPGGWLVMSTIARTWMSWLTTNLIAEDILRIVPPGTHDWNKYINEEELREFLAGKGWDSAKVMGVVYVPGLGWKEVKGSEKVGNYFFAVRKA</sequence>
<evidence type="ECO:0000256" key="1">
    <source>
        <dbReference type="ARBA" id="ARBA00022603"/>
    </source>
</evidence>
<dbReference type="CDD" id="cd02440">
    <property type="entry name" value="AdoMet_MTases"/>
    <property type="match status" value="1"/>
</dbReference>
<feature type="binding site" evidence="5">
    <location>
        <position position="246"/>
    </location>
    <ligand>
        <name>S-adenosyl-L-methionine</name>
        <dbReference type="ChEBI" id="CHEBI:59789"/>
    </ligand>
</feature>
<keyword evidence="5" id="KW-0479">Metal-binding</keyword>
<evidence type="ECO:0000256" key="2">
    <source>
        <dbReference type="ARBA" id="ARBA00022679"/>
    </source>
</evidence>
<keyword evidence="3 5" id="KW-0831">Ubiquinone biosynthesis</keyword>
<protein>
    <recommendedName>
        <fullName evidence="5">Ubiquinone biosynthesis O-methyltransferase, mitochondrial</fullName>
    </recommendedName>
    <alternativeName>
        <fullName evidence="5">3-demethylubiquinol 3-O-methyltransferase</fullName>
        <ecNumber evidence="5">2.1.1.64</ecNumber>
    </alternativeName>
    <alternativeName>
        <fullName evidence="5">3-demethylubiquinone 3-O-methyltransferase</fullName>
        <ecNumber evidence="5">2.1.1.-</ecNumber>
    </alternativeName>
    <alternativeName>
        <fullName evidence="5">Polyprenyldihydroxybenzoate methyltransferase</fullName>
        <ecNumber evidence="5">2.1.1.114</ecNumber>
    </alternativeName>
</protein>
<dbReference type="HAMAP" id="MF_00472">
    <property type="entry name" value="UbiG"/>
    <property type="match status" value="1"/>
</dbReference>
<dbReference type="GO" id="GO:0120537">
    <property type="term" value="F:3-demethylubiquinone 3-O-methyltransferase activity"/>
    <property type="evidence" value="ECO:0007669"/>
    <property type="project" value="RHEA"/>
</dbReference>
<comment type="cofactor">
    <cofactor evidence="5">
        <name>Mg(2+)</name>
        <dbReference type="ChEBI" id="CHEBI:18420"/>
    </cofactor>
</comment>
<dbReference type="InterPro" id="IPR010233">
    <property type="entry name" value="UbiG_MeTrfase"/>
</dbReference>
<keyword evidence="4 5" id="KW-0949">S-adenosyl-L-methionine</keyword>
<dbReference type="Pfam" id="PF13489">
    <property type="entry name" value="Methyltransf_23"/>
    <property type="match status" value="1"/>
</dbReference>
<reference evidence="7 8" key="1">
    <citation type="journal article" date="2018" name="PLoS Pathog.">
        <title>Evolution of structural diversity of trichothecenes, a family of toxins produced by plant pathogenic and entomopathogenic fungi.</title>
        <authorList>
            <person name="Proctor R.H."/>
            <person name="McCormick S.P."/>
            <person name="Kim H.S."/>
            <person name="Cardoza R.E."/>
            <person name="Stanley A.M."/>
            <person name="Lindo L."/>
            <person name="Kelly A."/>
            <person name="Brown D.W."/>
            <person name="Lee T."/>
            <person name="Vaughan M.M."/>
            <person name="Alexander N.J."/>
            <person name="Busman M."/>
            <person name="Gutierrez S."/>
        </authorList>
    </citation>
    <scope>NUCLEOTIDE SEQUENCE [LARGE SCALE GENOMIC DNA]</scope>
    <source>
        <strain evidence="7 8">IBT 40837</strain>
    </source>
</reference>
<keyword evidence="5" id="KW-0460">Magnesium</keyword>
<dbReference type="InterPro" id="IPR029063">
    <property type="entry name" value="SAM-dependent_MTases_sf"/>
</dbReference>
<comment type="subcellular location">
    <subcellularLocation>
        <location evidence="5">Mitochondrion inner membrane</location>
        <topology evidence="5">Peripheral membrane protein</topology>
        <orientation evidence="5">Matrix side</orientation>
    </subcellularLocation>
</comment>
<comment type="catalytic activity">
    <reaction evidence="5">
        <text>a 3-demethylubiquinone + S-adenosyl-L-methionine = a ubiquinone + S-adenosyl-L-homocysteine</text>
        <dbReference type="Rhea" id="RHEA:81215"/>
        <dbReference type="Rhea" id="RHEA-COMP:9565"/>
        <dbReference type="Rhea" id="RHEA-COMP:19654"/>
        <dbReference type="ChEBI" id="CHEBI:16389"/>
        <dbReference type="ChEBI" id="CHEBI:57856"/>
        <dbReference type="ChEBI" id="CHEBI:59789"/>
        <dbReference type="ChEBI" id="CHEBI:231825"/>
    </reaction>
</comment>
<dbReference type="GO" id="GO:0061542">
    <property type="term" value="F:3-demethylubiquinol 3-O-methyltransferase activity"/>
    <property type="evidence" value="ECO:0007669"/>
    <property type="project" value="UniProtKB-UniRule"/>
</dbReference>
<dbReference type="EC" id="2.1.1.114" evidence="5"/>
<evidence type="ECO:0000256" key="4">
    <source>
        <dbReference type="ARBA" id="ARBA00022691"/>
    </source>
</evidence>
<keyword evidence="5" id="KW-0999">Mitochondrion inner membrane</keyword>
<comment type="similarity">
    <text evidence="5">Belongs to the class I-like SAM-binding methyltransferase superfamily. UbiG/COQ3 family.</text>
</comment>
<keyword evidence="5" id="KW-0472">Membrane</keyword>
<dbReference type="STRING" id="490622.A0A395NQK0"/>
<dbReference type="UniPathway" id="UPA00232"/>
<feature type="region of interest" description="Disordered" evidence="6">
    <location>
        <begin position="34"/>
        <end position="54"/>
    </location>
</feature>
<dbReference type="SUPFAM" id="SSF53335">
    <property type="entry name" value="S-adenosyl-L-methionine-dependent methyltransferases"/>
    <property type="match status" value="1"/>
</dbReference>
<keyword evidence="5" id="KW-0496">Mitochondrion</keyword>
<keyword evidence="1 5" id="KW-0489">Methyltransferase</keyword>
<dbReference type="GO" id="GO:0031314">
    <property type="term" value="C:extrinsic component of mitochondrial inner membrane"/>
    <property type="evidence" value="ECO:0007669"/>
    <property type="project" value="UniProtKB-UniRule"/>
</dbReference>
<dbReference type="Proteomes" id="UP000266272">
    <property type="component" value="Unassembled WGS sequence"/>
</dbReference>
<dbReference type="AlphaFoldDB" id="A0A395NQK0"/>
<evidence type="ECO:0000256" key="6">
    <source>
        <dbReference type="SAM" id="MobiDB-lite"/>
    </source>
</evidence>
<accession>A0A395NQK0</accession>
<dbReference type="GO" id="GO:0032259">
    <property type="term" value="P:methylation"/>
    <property type="evidence" value="ECO:0007669"/>
    <property type="project" value="UniProtKB-KW"/>
</dbReference>
<comment type="subunit">
    <text evidence="5">Component of a multi-subunit COQ enzyme complex, composed of at least COQ3, COQ4, COQ5, COQ6, COQ7 and COQ9.</text>
</comment>
<comment type="pathway">
    <text evidence="5">Cofactor biosynthesis; ubiquinone biosynthesis.</text>
</comment>
<dbReference type="GO" id="GO:0046872">
    <property type="term" value="F:metal ion binding"/>
    <property type="evidence" value="ECO:0007669"/>
    <property type="project" value="UniProtKB-KW"/>
</dbReference>
<dbReference type="EC" id="2.1.1.64" evidence="5"/>
<dbReference type="EC" id="2.1.1.-" evidence="5"/>
<dbReference type="OrthoDB" id="3265906at2759"/>
<evidence type="ECO:0000313" key="8">
    <source>
        <dbReference type="Proteomes" id="UP000266272"/>
    </source>
</evidence>
<feature type="binding site" evidence="5">
    <location>
        <position position="322"/>
    </location>
    <ligand>
        <name>Mg(2+)</name>
        <dbReference type="ChEBI" id="CHEBI:18420"/>
    </ligand>
</feature>
<comment type="caution">
    <text evidence="7">The sequence shown here is derived from an EMBL/GenBank/DDBJ whole genome shotgun (WGS) entry which is preliminary data.</text>
</comment>
<comment type="function">
    <text evidence="5">O-methyltransferase required for two non-consecutive steps during ubiquinone biosynthesis. Catalyzes the 2 O-methylation of 3,4-dihydroxy-5-(all-trans-polyprenyl)benzoic acid into 4-hydroxy-3-methoxy-5-(all-trans-polyprenyl)benzoic acid. Also catalyzes the last step of ubiquinone biosynthesis by mediating methylation of 3-demethylubiquinone into ubiquinone. Also able to mediate the methylation of 3-demethylubiquinol into ubiquinol.</text>
</comment>
<keyword evidence="8" id="KW-1185">Reference proteome</keyword>
<feature type="binding site" evidence="5">
    <location>
        <position position="269"/>
    </location>
    <ligand>
        <name>S-adenosyl-L-methionine</name>
        <dbReference type="ChEBI" id="CHEBI:59789"/>
    </ligand>
</feature>
<evidence type="ECO:0000313" key="7">
    <source>
        <dbReference type="EMBL" id="RFU78224.1"/>
    </source>
</evidence>
<proteinExistence type="inferred from homology"/>
<feature type="binding site" evidence="5">
    <location>
        <position position="317"/>
    </location>
    <ligand>
        <name>S-adenosyl-L-methionine</name>
        <dbReference type="ChEBI" id="CHEBI:59789"/>
    </ligand>
</feature>
<dbReference type="PANTHER" id="PTHR43464:SF19">
    <property type="entry name" value="UBIQUINONE BIOSYNTHESIS O-METHYLTRANSFERASE, MITOCHONDRIAL"/>
    <property type="match status" value="1"/>
</dbReference>
<dbReference type="GO" id="GO:0010420">
    <property type="term" value="F:polyprenyldihydroxybenzoate methyltransferase activity"/>
    <property type="evidence" value="ECO:0007669"/>
    <property type="project" value="UniProtKB-UniRule"/>
</dbReference>
<dbReference type="EMBL" id="PXOA01000224">
    <property type="protein sequence ID" value="RFU78224.1"/>
    <property type="molecule type" value="Genomic_DNA"/>
</dbReference>
<gene>
    <name evidence="5" type="primary">COQ3</name>
    <name evidence="7" type="ORF">TARUN_3981</name>
</gene>
<organism evidence="7 8">
    <name type="scientific">Trichoderma arundinaceum</name>
    <dbReference type="NCBI Taxonomy" id="490622"/>
    <lineage>
        <taxon>Eukaryota</taxon>
        <taxon>Fungi</taxon>
        <taxon>Dikarya</taxon>
        <taxon>Ascomycota</taxon>
        <taxon>Pezizomycotina</taxon>
        <taxon>Sordariomycetes</taxon>
        <taxon>Hypocreomycetidae</taxon>
        <taxon>Hypocreales</taxon>
        <taxon>Hypocreaceae</taxon>
        <taxon>Trichoderma</taxon>
    </lineage>
</organism>
<feature type="binding site" evidence="5">
    <location>
        <position position="321"/>
    </location>
    <ligand>
        <name>Mg(2+)</name>
        <dbReference type="ChEBI" id="CHEBI:18420"/>
    </ligand>
</feature>
<evidence type="ECO:0000256" key="3">
    <source>
        <dbReference type="ARBA" id="ARBA00022688"/>
    </source>
</evidence>
<evidence type="ECO:0000256" key="5">
    <source>
        <dbReference type="HAMAP-Rule" id="MF_03190"/>
    </source>
</evidence>
<dbReference type="NCBIfam" id="TIGR01983">
    <property type="entry name" value="UbiG"/>
    <property type="match status" value="1"/>
</dbReference>
<comment type="catalytic activity">
    <reaction evidence="5">
        <text>a 3-demethylubiquinol + S-adenosyl-L-methionine = a ubiquinol + S-adenosyl-L-homocysteine + H(+)</text>
        <dbReference type="Rhea" id="RHEA:44380"/>
        <dbReference type="Rhea" id="RHEA-COMP:9566"/>
        <dbReference type="Rhea" id="RHEA-COMP:10914"/>
        <dbReference type="ChEBI" id="CHEBI:15378"/>
        <dbReference type="ChEBI" id="CHEBI:17976"/>
        <dbReference type="ChEBI" id="CHEBI:57856"/>
        <dbReference type="ChEBI" id="CHEBI:59789"/>
        <dbReference type="ChEBI" id="CHEBI:84422"/>
        <dbReference type="EC" id="2.1.1.64"/>
    </reaction>
</comment>
<feature type="binding site" evidence="5">
    <location>
        <position position="318"/>
    </location>
    <ligand>
        <name>Mg(2+)</name>
        <dbReference type="ChEBI" id="CHEBI:18420"/>
    </ligand>
</feature>
<dbReference type="Gene3D" id="3.40.50.150">
    <property type="entry name" value="Vaccinia Virus protein VP39"/>
    <property type="match status" value="1"/>
</dbReference>
<feature type="binding site" evidence="5">
    <location>
        <position position="214"/>
    </location>
    <ligand>
        <name>S-adenosyl-L-methionine</name>
        <dbReference type="ChEBI" id="CHEBI:59789"/>
    </ligand>
</feature>